<evidence type="ECO:0000313" key="10">
    <source>
        <dbReference type="EMBL" id="RJN32595.1"/>
    </source>
</evidence>
<dbReference type="Pfam" id="PF00027">
    <property type="entry name" value="cNMP_binding"/>
    <property type="match status" value="1"/>
</dbReference>
<comment type="catalytic activity">
    <reaction evidence="5 7">
        <text>L-glutamine + H2O = L-glutamate + NH4(+)</text>
        <dbReference type="Rhea" id="RHEA:15889"/>
        <dbReference type="ChEBI" id="CHEBI:15377"/>
        <dbReference type="ChEBI" id="CHEBI:28938"/>
        <dbReference type="ChEBI" id="CHEBI:29985"/>
        <dbReference type="ChEBI" id="CHEBI:58359"/>
        <dbReference type="EC" id="3.5.1.2"/>
    </reaction>
</comment>
<dbReference type="PROSITE" id="PS50042">
    <property type="entry name" value="CNMP_BINDING_3"/>
    <property type="match status" value="1"/>
</dbReference>
<comment type="subunit">
    <text evidence="2 7">Homotetramer.</text>
</comment>
<dbReference type="SUPFAM" id="SSF51206">
    <property type="entry name" value="cAMP-binding domain-like"/>
    <property type="match status" value="1"/>
</dbReference>
<feature type="binding site" evidence="7">
    <location>
        <position position="114"/>
    </location>
    <ligand>
        <name>substrate</name>
    </ligand>
</feature>
<dbReference type="HAMAP" id="MF_00313">
    <property type="entry name" value="Glutaminase"/>
    <property type="match status" value="1"/>
</dbReference>
<evidence type="ECO:0000313" key="11">
    <source>
        <dbReference type="Proteomes" id="UP000266615"/>
    </source>
</evidence>
<proteinExistence type="inferred from homology"/>
<accession>A0A3A4FJM7</accession>
<dbReference type="GO" id="GO:0006543">
    <property type="term" value="P:L-glutamine catabolic process"/>
    <property type="evidence" value="ECO:0007669"/>
    <property type="project" value="TreeGrafter"/>
</dbReference>
<evidence type="ECO:0000256" key="5">
    <source>
        <dbReference type="ARBA" id="ARBA00049534"/>
    </source>
</evidence>
<dbReference type="Pfam" id="PF04960">
    <property type="entry name" value="Glutaminase"/>
    <property type="match status" value="1"/>
</dbReference>
<dbReference type="EC" id="3.5.1.2" evidence="3 7"/>
<dbReference type="AlphaFoldDB" id="A0A3A4FJM7"/>
<dbReference type="PANTHER" id="PTHR12544:SF29">
    <property type="entry name" value="GLUTAMINASE"/>
    <property type="match status" value="1"/>
</dbReference>
<feature type="domain" description="Cyclic nucleotide-binding" evidence="8">
    <location>
        <begin position="464"/>
        <end position="566"/>
    </location>
</feature>
<gene>
    <name evidence="7 10" type="primary">glsA</name>
    <name evidence="10" type="ORF">D3250_01790</name>
</gene>
<dbReference type="Gene3D" id="3.30.750.24">
    <property type="entry name" value="STAS domain"/>
    <property type="match status" value="1"/>
</dbReference>
<evidence type="ECO:0000256" key="2">
    <source>
        <dbReference type="ARBA" id="ARBA00011881"/>
    </source>
</evidence>
<dbReference type="SUPFAM" id="SSF52091">
    <property type="entry name" value="SpoIIaa-like"/>
    <property type="match status" value="1"/>
</dbReference>
<protein>
    <recommendedName>
        <fullName evidence="6 7">Glutaminase</fullName>
        <ecNumber evidence="3 7">3.5.1.2</ecNumber>
    </recommendedName>
</protein>
<dbReference type="EMBL" id="QYZP01000001">
    <property type="protein sequence ID" value="RJN32595.1"/>
    <property type="molecule type" value="Genomic_DNA"/>
</dbReference>
<dbReference type="CDD" id="cd00038">
    <property type="entry name" value="CAP_ED"/>
    <property type="match status" value="1"/>
</dbReference>
<reference evidence="10 11" key="1">
    <citation type="submission" date="2018-09" db="EMBL/GenBank/DDBJ databases">
        <title>Nesterenkonia natronophila sp. nov., an alkaliphilic actinobacteriume isolated from a soda lake, and emended description of the genus Nesterenkonia.</title>
        <authorList>
            <person name="Menes R.J."/>
            <person name="Iriarte A."/>
        </authorList>
    </citation>
    <scope>NUCLEOTIDE SEQUENCE [LARGE SCALE GENOMIC DNA]</scope>
    <source>
        <strain evidence="10 11">M8</strain>
    </source>
</reference>
<evidence type="ECO:0000259" key="9">
    <source>
        <dbReference type="PROSITE" id="PS50801"/>
    </source>
</evidence>
<dbReference type="OrthoDB" id="9788822at2"/>
<dbReference type="InterPro" id="IPR002645">
    <property type="entry name" value="STAS_dom"/>
</dbReference>
<evidence type="ECO:0000256" key="6">
    <source>
        <dbReference type="ARBA" id="ARBA00070405"/>
    </source>
</evidence>
<dbReference type="InterPro" id="IPR015868">
    <property type="entry name" value="Glutaminase"/>
</dbReference>
<dbReference type="GO" id="GO:0006537">
    <property type="term" value="P:glutamate biosynthetic process"/>
    <property type="evidence" value="ECO:0007669"/>
    <property type="project" value="TreeGrafter"/>
</dbReference>
<dbReference type="GO" id="GO:0004359">
    <property type="term" value="F:glutaminase activity"/>
    <property type="evidence" value="ECO:0007669"/>
    <property type="project" value="UniProtKB-UniRule"/>
</dbReference>
<dbReference type="Proteomes" id="UP000266615">
    <property type="component" value="Unassembled WGS sequence"/>
</dbReference>
<dbReference type="NCBIfam" id="TIGR03814">
    <property type="entry name" value="Gln_ase"/>
    <property type="match status" value="1"/>
</dbReference>
<dbReference type="InterPro" id="IPR014710">
    <property type="entry name" value="RmlC-like_jellyroll"/>
</dbReference>
<dbReference type="InterPro" id="IPR000595">
    <property type="entry name" value="cNMP-bd_dom"/>
</dbReference>
<evidence type="ECO:0000259" key="8">
    <source>
        <dbReference type="PROSITE" id="PS50042"/>
    </source>
</evidence>
<comment type="caution">
    <text evidence="10">The sequence shown here is derived from an EMBL/GenBank/DDBJ whole genome shotgun (WGS) entry which is preliminary data.</text>
</comment>
<dbReference type="RefSeq" id="WP_119901641.1">
    <property type="nucleotide sequence ID" value="NZ_QYZP01000001.1"/>
</dbReference>
<name>A0A3A4FJM7_9MICC</name>
<keyword evidence="7" id="KW-0007">Acetylation</keyword>
<dbReference type="SUPFAM" id="SSF56601">
    <property type="entry name" value="beta-lactamase/transpeptidase-like"/>
    <property type="match status" value="1"/>
</dbReference>
<comment type="similarity">
    <text evidence="1 7">Belongs to the glutaminase family.</text>
</comment>
<feature type="binding site" evidence="7">
    <location>
        <position position="64"/>
    </location>
    <ligand>
        <name>substrate</name>
    </ligand>
</feature>
<feature type="binding site" evidence="7">
    <location>
        <position position="165"/>
    </location>
    <ligand>
        <name>substrate</name>
    </ligand>
</feature>
<feature type="binding site" evidence="7">
    <location>
        <position position="259"/>
    </location>
    <ligand>
        <name>substrate</name>
    </ligand>
</feature>
<dbReference type="FunFam" id="3.40.710.10:FF:000005">
    <property type="entry name" value="Glutaminase"/>
    <property type="match status" value="1"/>
</dbReference>
<dbReference type="PROSITE" id="PS50801">
    <property type="entry name" value="STAS"/>
    <property type="match status" value="1"/>
</dbReference>
<dbReference type="SMART" id="SM00100">
    <property type="entry name" value="cNMP"/>
    <property type="match status" value="1"/>
</dbReference>
<evidence type="ECO:0000256" key="4">
    <source>
        <dbReference type="ARBA" id="ARBA00022801"/>
    </source>
</evidence>
<keyword evidence="11" id="KW-1185">Reference proteome</keyword>
<feature type="binding site" evidence="7">
    <location>
        <position position="158"/>
    </location>
    <ligand>
        <name>substrate</name>
    </ligand>
</feature>
<sequence>MDSPIEEYLHRVHAEISELRDGQPYSVAPKGRSVDPEDFGICLATVDGYVYEVGTTSKEFSMQSLSKPFSYGLALTEHGLEAVDAKVDVEPSGDSFTEISLAPKTGRPANAMINAGALAVASLIKGSGGKTALNRIVDFYSGFTDRQLTSSKGVYNAERRNSDHNHALAFLMSSFGLLESLPTTALETYLRQCAVQITCRDLSLMAATLANSGTNPVTGHEALGVEAVERVLSVMMTSGMYDNAGDWVASVGMPAKSGVGGGTLAVLPGQAGLAVFSPPLDAHGTSVRGEAACRRMSADMEMHFVRSARAGRSAIRAIHSIAQVPSAVRRTDEAAAVLRDLGDRGIVIELTGDLLFAGTESMIRELSTLNDDVEFVVLDARRVDEVSRMSHTMLANLEQQLRHTHRQLLFVDPEDRLATAVSATEGSTFVTRSTAIAHCEDQLLQRHSPELSTPSRVAVSEAPALSSLPAGDAEELERLMESRNYQDGEVVRRVGQRFDGVYFIVSGRITTTARDAEGNRVGLGTLSAGMTFGELALGREQRQELTQRAQGSVEVKVLSAATIDHLEKEDPRLAGEMWRALTREAFTRVDQYMREVTSLIRDYY</sequence>
<feature type="domain" description="STAS" evidence="9">
    <location>
        <begin position="346"/>
        <end position="417"/>
    </location>
</feature>
<keyword evidence="4 7" id="KW-0378">Hydrolase</keyword>
<dbReference type="PANTHER" id="PTHR12544">
    <property type="entry name" value="GLUTAMINASE"/>
    <property type="match status" value="1"/>
</dbReference>
<organism evidence="10 11">
    <name type="scientific">Nesterenkonia natronophila</name>
    <dbReference type="NCBI Taxonomy" id="2174932"/>
    <lineage>
        <taxon>Bacteria</taxon>
        <taxon>Bacillati</taxon>
        <taxon>Actinomycetota</taxon>
        <taxon>Actinomycetes</taxon>
        <taxon>Micrococcales</taxon>
        <taxon>Micrococcaceae</taxon>
        <taxon>Nesterenkonia</taxon>
    </lineage>
</organism>
<dbReference type="InterPro" id="IPR012338">
    <property type="entry name" value="Beta-lactam/transpept-like"/>
</dbReference>
<feature type="binding site" evidence="7">
    <location>
        <position position="189"/>
    </location>
    <ligand>
        <name>substrate</name>
    </ligand>
</feature>
<dbReference type="Gene3D" id="2.60.120.10">
    <property type="entry name" value="Jelly Rolls"/>
    <property type="match status" value="1"/>
</dbReference>
<dbReference type="InterPro" id="IPR036513">
    <property type="entry name" value="STAS_dom_sf"/>
</dbReference>
<evidence type="ECO:0000256" key="3">
    <source>
        <dbReference type="ARBA" id="ARBA00012918"/>
    </source>
</evidence>
<feature type="binding site" evidence="7">
    <location>
        <position position="241"/>
    </location>
    <ligand>
        <name>substrate</name>
    </ligand>
</feature>
<dbReference type="Gene3D" id="3.40.710.10">
    <property type="entry name" value="DD-peptidase/beta-lactamase superfamily"/>
    <property type="match status" value="1"/>
</dbReference>
<evidence type="ECO:0000256" key="7">
    <source>
        <dbReference type="HAMAP-Rule" id="MF_00313"/>
    </source>
</evidence>
<dbReference type="InterPro" id="IPR018490">
    <property type="entry name" value="cNMP-bd_dom_sf"/>
</dbReference>
<evidence type="ECO:0000256" key="1">
    <source>
        <dbReference type="ARBA" id="ARBA00011076"/>
    </source>
</evidence>